<evidence type="ECO:0000256" key="6">
    <source>
        <dbReference type="SAM" id="Phobius"/>
    </source>
</evidence>
<gene>
    <name evidence="8" type="ORF">MNBD_DELTA01-629</name>
</gene>
<keyword evidence="5 6" id="KW-0472">Membrane</keyword>
<organism evidence="8">
    <name type="scientific">hydrothermal vent metagenome</name>
    <dbReference type="NCBI Taxonomy" id="652676"/>
    <lineage>
        <taxon>unclassified sequences</taxon>
        <taxon>metagenomes</taxon>
        <taxon>ecological metagenomes</taxon>
    </lineage>
</organism>
<evidence type="ECO:0000259" key="7">
    <source>
        <dbReference type="Pfam" id="PF09335"/>
    </source>
</evidence>
<protein>
    <recommendedName>
        <fullName evidence="7">VTT domain-containing protein</fullName>
    </recommendedName>
</protein>
<dbReference type="PANTHER" id="PTHR12677:SF59">
    <property type="entry name" value="GOLGI APPARATUS MEMBRANE PROTEIN TVP38-RELATED"/>
    <property type="match status" value="1"/>
</dbReference>
<feature type="transmembrane region" description="Helical" evidence="6">
    <location>
        <begin position="164"/>
        <end position="182"/>
    </location>
</feature>
<name>A0A3B0RMA4_9ZZZZ</name>
<accession>A0A3B0RMA4</accession>
<keyword evidence="2" id="KW-1003">Cell membrane</keyword>
<dbReference type="EMBL" id="UOEA01000092">
    <property type="protein sequence ID" value="VAV85643.1"/>
    <property type="molecule type" value="Genomic_DNA"/>
</dbReference>
<feature type="transmembrane region" description="Helical" evidence="6">
    <location>
        <begin position="12"/>
        <end position="30"/>
    </location>
</feature>
<evidence type="ECO:0000313" key="8">
    <source>
        <dbReference type="EMBL" id="VAV85643.1"/>
    </source>
</evidence>
<keyword evidence="3 6" id="KW-0812">Transmembrane</keyword>
<comment type="subcellular location">
    <subcellularLocation>
        <location evidence="1">Cell membrane</location>
        <topology evidence="1">Multi-pass membrane protein</topology>
    </subcellularLocation>
</comment>
<dbReference type="InterPro" id="IPR032816">
    <property type="entry name" value="VTT_dom"/>
</dbReference>
<reference evidence="8" key="1">
    <citation type="submission" date="2018-06" db="EMBL/GenBank/DDBJ databases">
        <authorList>
            <person name="Zhirakovskaya E."/>
        </authorList>
    </citation>
    <scope>NUCLEOTIDE SEQUENCE</scope>
</reference>
<dbReference type="Pfam" id="PF09335">
    <property type="entry name" value="VTT_dom"/>
    <property type="match status" value="1"/>
</dbReference>
<feature type="transmembrane region" description="Helical" evidence="6">
    <location>
        <begin position="194"/>
        <end position="211"/>
    </location>
</feature>
<feature type="domain" description="VTT" evidence="7">
    <location>
        <begin position="67"/>
        <end position="184"/>
    </location>
</feature>
<evidence type="ECO:0000256" key="4">
    <source>
        <dbReference type="ARBA" id="ARBA00022989"/>
    </source>
</evidence>
<evidence type="ECO:0000256" key="1">
    <source>
        <dbReference type="ARBA" id="ARBA00004651"/>
    </source>
</evidence>
<proteinExistence type="predicted"/>
<evidence type="ECO:0000256" key="5">
    <source>
        <dbReference type="ARBA" id="ARBA00023136"/>
    </source>
</evidence>
<dbReference type="GO" id="GO:0005886">
    <property type="term" value="C:plasma membrane"/>
    <property type="evidence" value="ECO:0007669"/>
    <property type="project" value="UniProtKB-SubCell"/>
</dbReference>
<dbReference type="AlphaFoldDB" id="A0A3B0RMA4"/>
<dbReference type="InterPro" id="IPR015414">
    <property type="entry name" value="TMEM64"/>
</dbReference>
<dbReference type="PANTHER" id="PTHR12677">
    <property type="entry name" value="GOLGI APPARATUS MEMBRANE PROTEIN TVP38-RELATED"/>
    <property type="match status" value="1"/>
</dbReference>
<evidence type="ECO:0000256" key="3">
    <source>
        <dbReference type="ARBA" id="ARBA00022692"/>
    </source>
</evidence>
<sequence length="223" mass="24951">MKISENKNKMVKKIAGVALISVIVTVLYFYFRDFNVETVKDFVAGFGVIAPLVFILVVAFKPVLFFIPAMGLTVVAGTLFGPFYGTLYVALGGAGSTIVAFLLARKFGRERALRFIKKSERLLKLDESMENNGFRTILFLRAINIPWDIVSYSAGFSSIRFIEFYLASLILLLPISFVYTYFGSSIWEPGSQNFIISLSLIIIFGTMPFVINKVKKIKYAGVK</sequence>
<feature type="transmembrane region" description="Helical" evidence="6">
    <location>
        <begin position="87"/>
        <end position="104"/>
    </location>
</feature>
<evidence type="ECO:0000256" key="2">
    <source>
        <dbReference type="ARBA" id="ARBA00022475"/>
    </source>
</evidence>
<feature type="transmembrane region" description="Helical" evidence="6">
    <location>
        <begin position="42"/>
        <end position="58"/>
    </location>
</feature>
<keyword evidence="4 6" id="KW-1133">Transmembrane helix</keyword>